<comment type="caution">
    <text evidence="1">The sequence shown here is derived from an EMBL/GenBank/DDBJ whole genome shotgun (WGS) entry which is preliminary data.</text>
</comment>
<reference evidence="1" key="1">
    <citation type="submission" date="2019-09" db="EMBL/GenBank/DDBJ databases">
        <authorList>
            <person name="Teo W.F.A."/>
            <person name="Duangmal K."/>
        </authorList>
    </citation>
    <scope>NUCLEOTIDE SEQUENCE [LARGE SCALE GENOMIC DNA]</scope>
    <source>
        <strain evidence="1">K81G1</strain>
    </source>
</reference>
<dbReference type="AlphaFoldDB" id="A0A5N0V577"/>
<proteinExistence type="predicted"/>
<name>A0A5N0V577_9PSEU</name>
<keyword evidence="2" id="KW-1185">Reference proteome</keyword>
<sequence length="339" mass="35068">MPRDVSQSLVSSVLRAGKQLRDAPDDAGREFAVTRLEVAAERSIAQFDGTVVRGFADGAVPVSTLVADDSRDLLLAALRQIQVANTVLAASTGDTVLLDQQLRESESALSAIRLTENSAVFGFAPGSSPTAADFRKSVAEAYSAFACRSAKAIATSVSGMRDRGPGALRDAWSWAKEKLELDKIGGRLVKLGLRALLGAIRLLSHLVPAVRTDALRERVERLIAAVDGGSPAAALAGAAIGADEAARRSDELLRAADPAEDRLGKGVAELVALTTKHGRSMELCDGIAVAIGIAAKFSPTVPHLPVLVLGAQVLLIAAVVVIGRDCTGDAGAIVEGAVA</sequence>
<accession>A0A5N0V577</accession>
<protein>
    <submittedName>
        <fullName evidence="1">Uncharacterized protein</fullName>
    </submittedName>
</protein>
<organism evidence="1 2">
    <name type="scientific">Amycolatopsis acidicola</name>
    <dbReference type="NCBI Taxonomy" id="2596893"/>
    <lineage>
        <taxon>Bacteria</taxon>
        <taxon>Bacillati</taxon>
        <taxon>Actinomycetota</taxon>
        <taxon>Actinomycetes</taxon>
        <taxon>Pseudonocardiales</taxon>
        <taxon>Pseudonocardiaceae</taxon>
        <taxon>Amycolatopsis</taxon>
    </lineage>
</organism>
<evidence type="ECO:0000313" key="2">
    <source>
        <dbReference type="Proteomes" id="UP000319769"/>
    </source>
</evidence>
<dbReference type="RefSeq" id="WP_144751112.1">
    <property type="nucleotide sequence ID" value="NZ_VMNW02000023.1"/>
</dbReference>
<gene>
    <name evidence="1" type="ORF">FPZ12_018075</name>
</gene>
<evidence type="ECO:0000313" key="1">
    <source>
        <dbReference type="EMBL" id="KAA9160253.1"/>
    </source>
</evidence>
<dbReference type="EMBL" id="VMNW02000023">
    <property type="protein sequence ID" value="KAA9160253.1"/>
    <property type="molecule type" value="Genomic_DNA"/>
</dbReference>
<dbReference type="Proteomes" id="UP000319769">
    <property type="component" value="Unassembled WGS sequence"/>
</dbReference>